<reference evidence="12" key="2">
    <citation type="submission" date="2025-09" db="UniProtKB">
        <authorList>
            <consortium name="Ensembl"/>
        </authorList>
    </citation>
    <scope>IDENTIFICATION</scope>
</reference>
<dbReference type="Pfam" id="PF13912">
    <property type="entry name" value="zf-C2H2_6"/>
    <property type="match status" value="3"/>
</dbReference>
<dbReference type="GO" id="GO:0003677">
    <property type="term" value="F:DNA binding"/>
    <property type="evidence" value="ECO:0007669"/>
    <property type="project" value="UniProtKB-KW"/>
</dbReference>
<dbReference type="GO" id="GO:0005634">
    <property type="term" value="C:nucleus"/>
    <property type="evidence" value="ECO:0007669"/>
    <property type="project" value="UniProtKB-SubCell"/>
</dbReference>
<dbReference type="Pfam" id="PF12874">
    <property type="entry name" value="zf-met"/>
    <property type="match status" value="1"/>
</dbReference>
<evidence type="ECO:0000256" key="5">
    <source>
        <dbReference type="ARBA" id="ARBA00022771"/>
    </source>
</evidence>
<feature type="domain" description="C2H2-type" evidence="11">
    <location>
        <begin position="48"/>
        <end position="79"/>
    </location>
</feature>
<feature type="domain" description="C2H2-type" evidence="11">
    <location>
        <begin position="443"/>
        <end position="470"/>
    </location>
</feature>
<dbReference type="Proteomes" id="UP000261640">
    <property type="component" value="Unplaced"/>
</dbReference>
<evidence type="ECO:0000256" key="9">
    <source>
        <dbReference type="PROSITE-ProRule" id="PRU00042"/>
    </source>
</evidence>
<dbReference type="InterPro" id="IPR036236">
    <property type="entry name" value="Znf_C2H2_sf"/>
</dbReference>
<organism evidence="12 13">
    <name type="scientific">Mastacembelus armatus</name>
    <name type="common">zig-zag eel</name>
    <dbReference type="NCBI Taxonomy" id="205130"/>
    <lineage>
        <taxon>Eukaryota</taxon>
        <taxon>Metazoa</taxon>
        <taxon>Chordata</taxon>
        <taxon>Craniata</taxon>
        <taxon>Vertebrata</taxon>
        <taxon>Euteleostomi</taxon>
        <taxon>Actinopterygii</taxon>
        <taxon>Neopterygii</taxon>
        <taxon>Teleostei</taxon>
        <taxon>Neoteleostei</taxon>
        <taxon>Acanthomorphata</taxon>
        <taxon>Anabantaria</taxon>
        <taxon>Synbranchiformes</taxon>
        <taxon>Mastacembelidae</taxon>
        <taxon>Mastacembelus</taxon>
    </lineage>
</organism>
<evidence type="ECO:0000313" key="12">
    <source>
        <dbReference type="Ensembl" id="ENSMAMP00000059775.1"/>
    </source>
</evidence>
<proteinExistence type="inferred from homology"/>
<comment type="subcellular location">
    <subcellularLocation>
        <location evidence="1">Nucleus</location>
    </subcellularLocation>
</comment>
<sequence length="757" mass="84996">MLENLQCARCLAHFNSKLSLRAHQKLCIKREGQALDCNTGPSETTGPFQCNKCGKQFFNHCVLQRHQIFNPRCQSKSEPELDSDSAANSSTRFSCQECSKTFAKGSFLAAHYESQHGEVLEIAHPQGDALNSVDQVSEQVDVSLNGTESMLALKPKAHQCPLCSLTFAKARGLRAHKWQAHSKGAKGKNKVPLSKINVSVASSSEIKKTEDSSPEDNTTTVPSYLVETKDVPVGSGKKKIRPDLKPVKFVSCLDCGTLCSSPGALIDHRKVCLEVKQESTQEVLTPEVSVEVSPTLGRVSEHSIKFLFKCGKCGKAFQTEEQLGIHKTKAKTRPYCCALCCHGFWTENQLQQHLVWHDEVRCRLPNEVRYRLSAVMTSKPVKAIIPSANHGGKSFQSSTLPQPAPKPDCQSLSSHKCQHCGKAFLSPTALQKHETQHSSPELYHCSVCPRTFSEIQDLIAHHQECVGKYKRQIDCPECGMSFVRRTRLLSHLRVHRLHKPLRPKIPRCDQCNKGFTSVKSWIAHIDLHKEKPFWCLVCAKGFRDEESLDKHLQGHSLRQHKCDICQKRFQTSAHLMNHYTTHSRAKPYQCSYCGRSFSQARNLISHRNTHLKAFAGFNRKSLMAHQKAHTEKKPFKCPICGQAFNKSSELTFHKKVHFGRDGYACTDCGKPCKTLTLLKYHRRTHTGERPYVCKECGKRFTMPKALQKHIASHLPEGTEGDEGDATAKVQLKKNEGKKTARQTIILEPITPDGQLEN</sequence>
<keyword evidence="4" id="KW-0677">Repeat</keyword>
<feature type="domain" description="C2H2-type" evidence="11">
    <location>
        <begin position="93"/>
        <end position="116"/>
    </location>
</feature>
<feature type="domain" description="C2H2-type" evidence="11">
    <location>
        <begin position="533"/>
        <end position="560"/>
    </location>
</feature>
<evidence type="ECO:0000256" key="7">
    <source>
        <dbReference type="ARBA" id="ARBA00023125"/>
    </source>
</evidence>
<dbReference type="SMART" id="SM00355">
    <property type="entry name" value="ZnF_C2H2"/>
    <property type="match status" value="17"/>
</dbReference>
<dbReference type="AlphaFoldDB" id="A0A7N8Y4B6"/>
<keyword evidence="7" id="KW-0238">DNA-binding</keyword>
<dbReference type="GO" id="GO:0008270">
    <property type="term" value="F:zinc ion binding"/>
    <property type="evidence" value="ECO:0007669"/>
    <property type="project" value="UniProtKB-KW"/>
</dbReference>
<dbReference type="FunFam" id="3.30.160.60:FF:002343">
    <property type="entry name" value="Zinc finger protein 33A"/>
    <property type="match status" value="2"/>
</dbReference>
<evidence type="ECO:0000256" key="1">
    <source>
        <dbReference type="ARBA" id="ARBA00004123"/>
    </source>
</evidence>
<dbReference type="FunFam" id="3.30.160.60:FF:000088">
    <property type="entry name" value="Zinc finger and SCAN domain containing 2"/>
    <property type="match status" value="1"/>
</dbReference>
<feature type="domain" description="C2H2-type" evidence="11">
    <location>
        <begin position="691"/>
        <end position="718"/>
    </location>
</feature>
<dbReference type="PROSITE" id="PS50157">
    <property type="entry name" value="ZINC_FINGER_C2H2_2"/>
    <property type="match status" value="13"/>
</dbReference>
<reference evidence="12" key="1">
    <citation type="submission" date="2025-08" db="UniProtKB">
        <authorList>
            <consortium name="Ensembl"/>
        </authorList>
    </citation>
    <scope>IDENTIFICATION</scope>
</reference>
<feature type="domain" description="C2H2-type" evidence="11">
    <location>
        <begin position="415"/>
        <end position="442"/>
    </location>
</feature>
<accession>A0A7N8Y4B6</accession>
<dbReference type="PANTHER" id="PTHR24376">
    <property type="entry name" value="ZINC FINGER PROTEIN"/>
    <property type="match status" value="1"/>
</dbReference>
<dbReference type="PROSITE" id="PS00028">
    <property type="entry name" value="ZINC_FINGER_C2H2_1"/>
    <property type="match status" value="11"/>
</dbReference>
<evidence type="ECO:0000256" key="3">
    <source>
        <dbReference type="ARBA" id="ARBA00022723"/>
    </source>
</evidence>
<evidence type="ECO:0000256" key="6">
    <source>
        <dbReference type="ARBA" id="ARBA00022833"/>
    </source>
</evidence>
<keyword evidence="6" id="KW-0862">Zinc</keyword>
<feature type="domain" description="C2H2-type" evidence="11">
    <location>
        <begin position="588"/>
        <end position="610"/>
    </location>
</feature>
<keyword evidence="3" id="KW-0479">Metal-binding</keyword>
<evidence type="ECO:0000256" key="8">
    <source>
        <dbReference type="ARBA" id="ARBA00023242"/>
    </source>
</evidence>
<feature type="region of interest" description="Disordered" evidence="10">
    <location>
        <begin position="388"/>
        <end position="410"/>
    </location>
</feature>
<dbReference type="Pfam" id="PF00096">
    <property type="entry name" value="zf-C2H2"/>
    <property type="match status" value="6"/>
</dbReference>
<keyword evidence="5 9" id="KW-0863">Zinc-finger</keyword>
<feature type="domain" description="C2H2-type" evidence="11">
    <location>
        <begin position="663"/>
        <end position="690"/>
    </location>
</feature>
<keyword evidence="8" id="KW-0539">Nucleus</keyword>
<dbReference type="PANTHER" id="PTHR24376:SF235">
    <property type="entry name" value="C2H2-TYPE DOMAIN-CONTAINING PROTEIN"/>
    <property type="match status" value="1"/>
</dbReference>
<evidence type="ECO:0000259" key="11">
    <source>
        <dbReference type="PROSITE" id="PS50157"/>
    </source>
</evidence>
<dbReference type="Ensembl" id="ENSMAMT00000064744.1">
    <property type="protein sequence ID" value="ENSMAMP00000059775.1"/>
    <property type="gene ID" value="ENSMAMG00000023625.2"/>
</dbReference>
<dbReference type="InterPro" id="IPR013087">
    <property type="entry name" value="Znf_C2H2_type"/>
</dbReference>
<feature type="domain" description="C2H2-type" evidence="11">
    <location>
        <begin position="560"/>
        <end position="587"/>
    </location>
</feature>
<feature type="domain" description="C2H2-type" evidence="11">
    <location>
        <begin position="308"/>
        <end position="327"/>
    </location>
</feature>
<dbReference type="GeneTree" id="ENSGT00940000166443"/>
<evidence type="ECO:0000256" key="2">
    <source>
        <dbReference type="ARBA" id="ARBA00006991"/>
    </source>
</evidence>
<keyword evidence="13" id="KW-1185">Reference proteome</keyword>
<evidence type="ECO:0000313" key="13">
    <source>
        <dbReference type="Proteomes" id="UP000261640"/>
    </source>
</evidence>
<evidence type="ECO:0000256" key="4">
    <source>
        <dbReference type="ARBA" id="ARBA00022737"/>
    </source>
</evidence>
<feature type="domain" description="C2H2-type" evidence="11">
    <location>
        <begin position="158"/>
        <end position="186"/>
    </location>
</feature>
<evidence type="ECO:0000256" key="10">
    <source>
        <dbReference type="SAM" id="MobiDB-lite"/>
    </source>
</evidence>
<dbReference type="SUPFAM" id="SSF57667">
    <property type="entry name" value="beta-beta-alpha zinc fingers"/>
    <property type="match status" value="7"/>
</dbReference>
<feature type="domain" description="C2H2-type" evidence="11">
    <location>
        <begin position="473"/>
        <end position="500"/>
    </location>
</feature>
<feature type="domain" description="C2H2-type" evidence="11">
    <location>
        <begin position="635"/>
        <end position="662"/>
    </location>
</feature>
<comment type="similarity">
    <text evidence="2">Belongs to the krueppel C2H2-type zinc-finger protein family.</text>
</comment>
<name>A0A7N8Y4B6_9TELE</name>
<protein>
    <submittedName>
        <fullName evidence="12">Uncharacterized LOC113122645</fullName>
    </submittedName>
</protein>
<dbReference type="Gene3D" id="3.30.160.60">
    <property type="entry name" value="Classic Zinc Finger"/>
    <property type="match status" value="11"/>
</dbReference>